<dbReference type="AlphaFoldDB" id="A0AAQ1GJR5"/>
<evidence type="ECO:0000313" key="2">
    <source>
        <dbReference type="EMBL" id="SEK05372.1"/>
    </source>
</evidence>
<dbReference type="InterPro" id="IPR000073">
    <property type="entry name" value="AB_hydrolase_1"/>
</dbReference>
<accession>A0AAQ1GJR5</accession>
<feature type="domain" description="AB hydrolase-1" evidence="1">
    <location>
        <begin position="18"/>
        <end position="186"/>
    </location>
</feature>
<dbReference type="Gene3D" id="3.40.50.1820">
    <property type="entry name" value="alpha/beta hydrolase"/>
    <property type="match status" value="1"/>
</dbReference>
<name>A0AAQ1GJR5_9BURK</name>
<dbReference type="PRINTS" id="PR00111">
    <property type="entry name" value="ABHYDROLASE"/>
</dbReference>
<gene>
    <name evidence="2" type="ORF">SAMN05216550_114212</name>
</gene>
<evidence type="ECO:0000259" key="1">
    <source>
        <dbReference type="Pfam" id="PF00561"/>
    </source>
</evidence>
<dbReference type="SUPFAM" id="SSF53474">
    <property type="entry name" value="alpha/beta-Hydrolases"/>
    <property type="match status" value="1"/>
</dbReference>
<dbReference type="PANTHER" id="PTHR43798">
    <property type="entry name" value="MONOACYLGLYCEROL LIPASE"/>
    <property type="match status" value="1"/>
</dbReference>
<evidence type="ECO:0000313" key="3">
    <source>
        <dbReference type="Proteomes" id="UP000183529"/>
    </source>
</evidence>
<organism evidence="2 3">
    <name type="scientific">Paraburkholderia tropica</name>
    <dbReference type="NCBI Taxonomy" id="92647"/>
    <lineage>
        <taxon>Bacteria</taxon>
        <taxon>Pseudomonadati</taxon>
        <taxon>Pseudomonadota</taxon>
        <taxon>Betaproteobacteria</taxon>
        <taxon>Burkholderiales</taxon>
        <taxon>Burkholderiaceae</taxon>
        <taxon>Paraburkholderia</taxon>
    </lineage>
</organism>
<dbReference type="EMBL" id="FNZM01000014">
    <property type="protein sequence ID" value="SEK05372.1"/>
    <property type="molecule type" value="Genomic_DNA"/>
</dbReference>
<dbReference type="InterPro" id="IPR050266">
    <property type="entry name" value="AB_hydrolase_sf"/>
</dbReference>
<dbReference type="RefSeq" id="WP_074985766.1">
    <property type="nucleotide sequence ID" value="NZ_CADFGS010000009.1"/>
</dbReference>
<proteinExistence type="predicted"/>
<protein>
    <submittedName>
        <fullName evidence="2">Pimeloyl-ACP methyl ester carboxylesterase</fullName>
    </submittedName>
</protein>
<dbReference type="Proteomes" id="UP000183529">
    <property type="component" value="Unassembled WGS sequence"/>
</dbReference>
<comment type="caution">
    <text evidence="2">The sequence shown here is derived from an EMBL/GenBank/DDBJ whole genome shotgun (WGS) entry which is preliminary data.</text>
</comment>
<sequence>MHSPATLFATETGSGVCVMFIHGWTCDSHDWMWQLPYFETRYRVIAVDLRGHGRSEVTPPGTYAPSHYVADLEAFMTTHYPGQRFVLVGHSMGAQVAARLAAQRPDLVGAVVSVDGSLGVSNAAADFLAKTTHDLETGDARELAPALFTLLYDRDTDPALKCWHARRVRGMPLHVVRDSFGPLYFGDDQIGMGEASAAFCRSLTTPVYHLSRDAEQAELMRAWFAHPKSKVEAWSDTGHWIMQDRKDEVNHAIAAWLDDVTADWN</sequence>
<dbReference type="InterPro" id="IPR029058">
    <property type="entry name" value="AB_hydrolase_fold"/>
</dbReference>
<reference evidence="2 3" key="1">
    <citation type="submission" date="2016-10" db="EMBL/GenBank/DDBJ databases">
        <authorList>
            <person name="Varghese N."/>
            <person name="Submissions S."/>
        </authorList>
    </citation>
    <scope>NUCLEOTIDE SEQUENCE [LARGE SCALE GENOMIC DNA]</scope>
    <source>
        <strain evidence="2 3">LMG 22274</strain>
    </source>
</reference>
<dbReference type="Pfam" id="PF00561">
    <property type="entry name" value="Abhydrolase_1"/>
    <property type="match status" value="1"/>
</dbReference>